<keyword evidence="5" id="KW-0627">Porphyrin biosynthesis</keyword>
<dbReference type="KEGG" id="hhl:Halha_1255"/>
<dbReference type="Proteomes" id="UP000010880">
    <property type="component" value="Chromosome"/>
</dbReference>
<dbReference type="EMBL" id="CP003359">
    <property type="protein sequence ID" value="AGB41201.1"/>
    <property type="molecule type" value="Genomic_DNA"/>
</dbReference>
<name>L0K852_HALHC</name>
<dbReference type="UniPathway" id="UPA00262">
    <property type="reaction ID" value="UER00222"/>
</dbReference>
<dbReference type="SUPFAM" id="SSF75615">
    <property type="entry name" value="Siroheme synthase middle domains-like"/>
    <property type="match status" value="1"/>
</dbReference>
<dbReference type="SUPFAM" id="SSF51735">
    <property type="entry name" value="NAD(P)-binding Rossmann-fold domains"/>
    <property type="match status" value="1"/>
</dbReference>
<evidence type="ECO:0000256" key="6">
    <source>
        <dbReference type="ARBA" id="ARBA00047561"/>
    </source>
</evidence>
<evidence type="ECO:0000313" key="8">
    <source>
        <dbReference type="Proteomes" id="UP000010880"/>
    </source>
</evidence>
<dbReference type="EC" id="1.3.1.76" evidence="2"/>
<dbReference type="PANTHER" id="PTHR35330">
    <property type="entry name" value="SIROHEME BIOSYNTHESIS PROTEIN MET8"/>
    <property type="match status" value="1"/>
</dbReference>
<evidence type="ECO:0000313" key="7">
    <source>
        <dbReference type="EMBL" id="AGB41201.1"/>
    </source>
</evidence>
<dbReference type="AlphaFoldDB" id="L0K852"/>
<evidence type="ECO:0000256" key="2">
    <source>
        <dbReference type="ARBA" id="ARBA00012400"/>
    </source>
</evidence>
<dbReference type="PANTHER" id="PTHR35330:SF1">
    <property type="entry name" value="SIROHEME BIOSYNTHESIS PROTEIN MET8"/>
    <property type="match status" value="1"/>
</dbReference>
<dbReference type="GO" id="GO:0019354">
    <property type="term" value="P:siroheme biosynthetic process"/>
    <property type="evidence" value="ECO:0007669"/>
    <property type="project" value="UniProtKB-UniPathway"/>
</dbReference>
<dbReference type="InterPro" id="IPR028161">
    <property type="entry name" value="Met8-like"/>
</dbReference>
<organism evidence="7 8">
    <name type="scientific">Halobacteroides halobius (strain ATCC 35273 / DSM 5150 / MD-1)</name>
    <dbReference type="NCBI Taxonomy" id="748449"/>
    <lineage>
        <taxon>Bacteria</taxon>
        <taxon>Bacillati</taxon>
        <taxon>Bacillota</taxon>
        <taxon>Clostridia</taxon>
        <taxon>Halanaerobiales</taxon>
        <taxon>Halobacteroidaceae</taxon>
        <taxon>Halobacteroides</taxon>
    </lineage>
</organism>
<dbReference type="Gene3D" id="1.10.8.610">
    <property type="entry name" value="SirC, precorrin-2 dehydrogenase, C-terminal helical domain-like"/>
    <property type="match status" value="1"/>
</dbReference>
<dbReference type="eggNOG" id="COG1648">
    <property type="taxonomic scope" value="Bacteria"/>
</dbReference>
<keyword evidence="3" id="KW-0560">Oxidoreductase</keyword>
<keyword evidence="4" id="KW-0520">NAD</keyword>
<sequence length="225" mass="25576">MNLYPINLDLVKKNVLVVGGGKVAYRKLERLLTTKANITLVSPKLNQAVQKLIVKEEIIYYQREFITADITDKFLAFAATDDRAVNQQISKVAKVNNTLVNVVDSKEESDFTLPAVISQGALLLAISSGGNLPALSRVIKEELVAQFSQEYAIFLEIMEELRPLILNEIKDEDQRRELFRRLADLELIKSLSTDKNKALVKLKEYLPSQIRRVIDERVSYRNAQE</sequence>
<dbReference type="HOGENOM" id="CLU_011276_8_3_9"/>
<dbReference type="InterPro" id="IPR036291">
    <property type="entry name" value="NAD(P)-bd_dom_sf"/>
</dbReference>
<evidence type="ECO:0000256" key="3">
    <source>
        <dbReference type="ARBA" id="ARBA00023002"/>
    </source>
</evidence>
<dbReference type="STRING" id="748449.Halha_1255"/>
<keyword evidence="8" id="KW-1185">Reference proteome</keyword>
<reference evidence="8" key="1">
    <citation type="submission" date="2012-02" db="EMBL/GenBank/DDBJ databases">
        <title>The complete genome of Halobacteroides halobius DSM 5150.</title>
        <authorList>
            <person name="Lucas S."/>
            <person name="Copeland A."/>
            <person name="Lapidus A."/>
            <person name="Glavina del Rio T."/>
            <person name="Dalin E."/>
            <person name="Tice H."/>
            <person name="Bruce D."/>
            <person name="Goodwin L."/>
            <person name="Pitluck S."/>
            <person name="Peters L."/>
            <person name="Mikhailova N."/>
            <person name="Gu W."/>
            <person name="Kyrpides N."/>
            <person name="Mavromatis K."/>
            <person name="Ivanova N."/>
            <person name="Brettin T."/>
            <person name="Detter J.C."/>
            <person name="Han C."/>
            <person name="Larimer F."/>
            <person name="Land M."/>
            <person name="Hauser L."/>
            <person name="Markowitz V."/>
            <person name="Cheng J.-F."/>
            <person name="Hugenholtz P."/>
            <person name="Woyke T."/>
            <person name="Wu D."/>
            <person name="Tindall B."/>
            <person name="Pomrenke H."/>
            <person name="Brambilla E."/>
            <person name="Klenk H.-P."/>
            <person name="Eisen J.A."/>
        </authorList>
    </citation>
    <scope>NUCLEOTIDE SEQUENCE [LARGE SCALE GENOMIC DNA]</scope>
    <source>
        <strain evidence="8">ATCC 35273 / DSM 5150 / MD-1</strain>
    </source>
</reference>
<evidence type="ECO:0000256" key="5">
    <source>
        <dbReference type="ARBA" id="ARBA00023244"/>
    </source>
</evidence>
<comment type="catalytic activity">
    <reaction evidence="6">
        <text>precorrin-2 + NAD(+) = sirohydrochlorin + NADH + 2 H(+)</text>
        <dbReference type="Rhea" id="RHEA:15613"/>
        <dbReference type="ChEBI" id="CHEBI:15378"/>
        <dbReference type="ChEBI" id="CHEBI:57540"/>
        <dbReference type="ChEBI" id="CHEBI:57945"/>
        <dbReference type="ChEBI" id="CHEBI:58351"/>
        <dbReference type="ChEBI" id="CHEBI:58827"/>
        <dbReference type="EC" id="1.3.1.76"/>
    </reaction>
</comment>
<gene>
    <name evidence="7" type="ordered locus">Halha_1255</name>
</gene>
<accession>L0K852</accession>
<dbReference type="Gene3D" id="3.40.50.720">
    <property type="entry name" value="NAD(P)-binding Rossmann-like Domain"/>
    <property type="match status" value="1"/>
</dbReference>
<evidence type="ECO:0000256" key="4">
    <source>
        <dbReference type="ARBA" id="ARBA00023027"/>
    </source>
</evidence>
<dbReference type="GO" id="GO:0043115">
    <property type="term" value="F:precorrin-2 dehydrogenase activity"/>
    <property type="evidence" value="ECO:0007669"/>
    <property type="project" value="UniProtKB-EC"/>
</dbReference>
<dbReference type="InterPro" id="IPR006367">
    <property type="entry name" value="Sirohaem_synthase_N"/>
</dbReference>
<comment type="pathway">
    <text evidence="1">Porphyrin-containing compound metabolism; siroheme biosynthesis; sirohydrochlorin from precorrin-2: step 1/1.</text>
</comment>
<dbReference type="Pfam" id="PF13241">
    <property type="entry name" value="NAD_binding_7"/>
    <property type="match status" value="1"/>
</dbReference>
<dbReference type="RefSeq" id="WP_015326923.1">
    <property type="nucleotide sequence ID" value="NC_019978.1"/>
</dbReference>
<dbReference type="InterPro" id="IPR042518">
    <property type="entry name" value="SirC_C"/>
</dbReference>
<protein>
    <recommendedName>
        <fullName evidence="2">precorrin-2 dehydrogenase</fullName>
        <ecNumber evidence="2">1.3.1.76</ecNumber>
    </recommendedName>
</protein>
<proteinExistence type="predicted"/>
<evidence type="ECO:0000256" key="1">
    <source>
        <dbReference type="ARBA" id="ARBA00005010"/>
    </source>
</evidence>
<dbReference type="NCBIfam" id="TIGR01470">
    <property type="entry name" value="cysG_Nterm"/>
    <property type="match status" value="1"/>
</dbReference>
<dbReference type="GO" id="GO:0004325">
    <property type="term" value="F:ferrochelatase activity"/>
    <property type="evidence" value="ECO:0007669"/>
    <property type="project" value="InterPro"/>
</dbReference>